<comment type="pathway">
    <text evidence="3 18">Phospholipid metabolism; CDP-diacylglycerol biosynthesis; CDP-diacylglycerol from sn-glycerol 3-phosphate: step 3/3.</text>
</comment>
<evidence type="ECO:0000256" key="19">
    <source>
        <dbReference type="SAM" id="Phobius"/>
    </source>
</evidence>
<feature type="transmembrane region" description="Helical" evidence="19">
    <location>
        <begin position="211"/>
        <end position="229"/>
    </location>
</feature>
<keyword evidence="16" id="KW-0594">Phospholipid biosynthesis</keyword>
<dbReference type="OrthoDB" id="9799199at2"/>
<evidence type="ECO:0000256" key="9">
    <source>
        <dbReference type="ARBA" id="ARBA00022516"/>
    </source>
</evidence>
<organism evidence="20 21">
    <name type="scientific">Arenimonas donghaensis DSM 18148 = HO3-R19</name>
    <dbReference type="NCBI Taxonomy" id="1121014"/>
    <lineage>
        <taxon>Bacteria</taxon>
        <taxon>Pseudomonadati</taxon>
        <taxon>Pseudomonadota</taxon>
        <taxon>Gammaproteobacteria</taxon>
        <taxon>Lysobacterales</taxon>
        <taxon>Lysobacteraceae</taxon>
        <taxon>Arenimonas</taxon>
    </lineage>
</organism>
<dbReference type="UniPathway" id="UPA00557">
    <property type="reaction ID" value="UER00614"/>
</dbReference>
<dbReference type="GO" id="GO:0004605">
    <property type="term" value="F:phosphatidate cytidylyltransferase activity"/>
    <property type="evidence" value="ECO:0007669"/>
    <property type="project" value="UniProtKB-EC"/>
</dbReference>
<feature type="transmembrane region" description="Helical" evidence="19">
    <location>
        <begin position="81"/>
        <end position="103"/>
    </location>
</feature>
<keyword evidence="11 18" id="KW-0812">Transmembrane</keyword>
<comment type="subcellular location">
    <subcellularLocation>
        <location evidence="2">Cell membrane</location>
        <topology evidence="2">Multi-pass membrane protein</topology>
    </subcellularLocation>
</comment>
<keyword evidence="14" id="KW-0443">Lipid metabolism</keyword>
<sequence>MSRRQRVTTALVLAPLPILGVLFLPTPWLAAMVALVLLAGLWEWTHFAGIHDKMPRAAFLAANALLMAALVWGGGPSLFTLKLVSLLGVLWWAMVCLWLSRPAFGKADTPANRSLKLLAGSLGIIPAWCALGWLHSEDPYGARWTLYALGIVWMADIGAYFAGSKWGRRKLAPTISPGKSWEGVYGGLAATALLAIPALPLLGLAWTQLPALWLVTLAVAGISVVGDLFESLMKRHSGVKDSGDLFPGHGGLMDRLDSILAALPVFVVGKAWLGL</sequence>
<evidence type="ECO:0000256" key="2">
    <source>
        <dbReference type="ARBA" id="ARBA00004651"/>
    </source>
</evidence>
<keyword evidence="13 19" id="KW-1133">Transmembrane helix</keyword>
<evidence type="ECO:0000256" key="15">
    <source>
        <dbReference type="ARBA" id="ARBA00023136"/>
    </source>
</evidence>
<evidence type="ECO:0000256" key="16">
    <source>
        <dbReference type="ARBA" id="ARBA00023209"/>
    </source>
</evidence>
<comment type="similarity">
    <text evidence="5 18">Belongs to the CDS family.</text>
</comment>
<dbReference type="Pfam" id="PF01148">
    <property type="entry name" value="CTP_transf_1"/>
    <property type="match status" value="1"/>
</dbReference>
<evidence type="ECO:0000256" key="5">
    <source>
        <dbReference type="ARBA" id="ARBA00010185"/>
    </source>
</evidence>
<evidence type="ECO:0000256" key="3">
    <source>
        <dbReference type="ARBA" id="ARBA00005119"/>
    </source>
</evidence>
<comment type="catalytic activity">
    <reaction evidence="1 18">
        <text>a 1,2-diacyl-sn-glycero-3-phosphate + CTP + H(+) = a CDP-1,2-diacyl-sn-glycerol + diphosphate</text>
        <dbReference type="Rhea" id="RHEA:16229"/>
        <dbReference type="ChEBI" id="CHEBI:15378"/>
        <dbReference type="ChEBI" id="CHEBI:33019"/>
        <dbReference type="ChEBI" id="CHEBI:37563"/>
        <dbReference type="ChEBI" id="CHEBI:58332"/>
        <dbReference type="ChEBI" id="CHEBI:58608"/>
        <dbReference type="EC" id="2.7.7.41"/>
    </reaction>
</comment>
<dbReference type="GO" id="GO:0016024">
    <property type="term" value="P:CDP-diacylglycerol biosynthetic process"/>
    <property type="evidence" value="ECO:0007669"/>
    <property type="project" value="UniProtKB-UniPathway"/>
</dbReference>
<evidence type="ECO:0000313" key="20">
    <source>
        <dbReference type="EMBL" id="KFL35674.1"/>
    </source>
</evidence>
<feature type="transmembrane region" description="Helical" evidence="19">
    <location>
        <begin position="146"/>
        <end position="163"/>
    </location>
</feature>
<evidence type="ECO:0000256" key="1">
    <source>
        <dbReference type="ARBA" id="ARBA00001698"/>
    </source>
</evidence>
<name>A0A087MFM1_9GAMM</name>
<dbReference type="STRING" id="1121014.N788_08020"/>
<keyword evidence="12 18" id="KW-0548">Nucleotidyltransferase</keyword>
<feature type="transmembrane region" description="Helical" evidence="19">
    <location>
        <begin position="30"/>
        <end position="50"/>
    </location>
</feature>
<dbReference type="RefSeq" id="WP_034225731.1">
    <property type="nucleotide sequence ID" value="NZ_AVCJ01000050.1"/>
</dbReference>
<evidence type="ECO:0000256" key="10">
    <source>
        <dbReference type="ARBA" id="ARBA00022679"/>
    </source>
</evidence>
<reference evidence="21" key="1">
    <citation type="submission" date="2013-08" db="EMBL/GenBank/DDBJ databases">
        <title>Genome sequencing of Arenimonas donghaensis.</title>
        <authorList>
            <person name="Chen F."/>
            <person name="Wang G."/>
        </authorList>
    </citation>
    <scope>NUCLEOTIDE SEQUENCE [LARGE SCALE GENOMIC DNA]</scope>
    <source>
        <strain evidence="21">HO3-R19</strain>
    </source>
</reference>
<dbReference type="PATRIC" id="fig|1121014.3.peg.2506"/>
<keyword evidence="9" id="KW-0444">Lipid biosynthesis</keyword>
<dbReference type="GO" id="GO:0005886">
    <property type="term" value="C:plasma membrane"/>
    <property type="evidence" value="ECO:0007669"/>
    <property type="project" value="UniProtKB-SubCell"/>
</dbReference>
<keyword evidence="10 18" id="KW-0808">Transferase</keyword>
<reference evidence="20 21" key="2">
    <citation type="journal article" date="2015" name="Stand. Genomic Sci.">
        <title>High quality draft genomic sequence of Arenimonas donghaensis DSM 18148(T).</title>
        <authorList>
            <person name="Chen F."/>
            <person name="Wang H."/>
            <person name="Cao Y."/>
            <person name="Li X."/>
            <person name="Wang G."/>
        </authorList>
    </citation>
    <scope>NUCLEOTIDE SEQUENCE [LARGE SCALE GENOMIC DNA]</scope>
    <source>
        <strain evidence="20 21">HO3-R19</strain>
    </source>
</reference>
<proteinExistence type="inferred from homology"/>
<comment type="caution">
    <text evidence="20">The sequence shown here is derived from an EMBL/GenBank/DDBJ whole genome shotgun (WGS) entry which is preliminary data.</text>
</comment>
<accession>A0A087MFM1</accession>
<protein>
    <recommendedName>
        <fullName evidence="7 18">Phosphatidate cytidylyltransferase</fullName>
        <ecNumber evidence="6 18">2.7.7.41</ecNumber>
    </recommendedName>
</protein>
<evidence type="ECO:0000256" key="6">
    <source>
        <dbReference type="ARBA" id="ARBA00012487"/>
    </source>
</evidence>
<evidence type="ECO:0000256" key="7">
    <source>
        <dbReference type="ARBA" id="ARBA00019373"/>
    </source>
</evidence>
<dbReference type="AlphaFoldDB" id="A0A087MFM1"/>
<evidence type="ECO:0000313" key="21">
    <source>
        <dbReference type="Proteomes" id="UP000029085"/>
    </source>
</evidence>
<dbReference type="Proteomes" id="UP000029085">
    <property type="component" value="Unassembled WGS sequence"/>
</dbReference>
<evidence type="ECO:0000256" key="13">
    <source>
        <dbReference type="ARBA" id="ARBA00022989"/>
    </source>
</evidence>
<evidence type="ECO:0000256" key="11">
    <source>
        <dbReference type="ARBA" id="ARBA00022692"/>
    </source>
</evidence>
<comment type="pathway">
    <text evidence="4">Lipid metabolism.</text>
</comment>
<dbReference type="InterPro" id="IPR000374">
    <property type="entry name" value="PC_trans"/>
</dbReference>
<keyword evidence="21" id="KW-1185">Reference proteome</keyword>
<evidence type="ECO:0000256" key="12">
    <source>
        <dbReference type="ARBA" id="ARBA00022695"/>
    </source>
</evidence>
<keyword evidence="17" id="KW-1208">Phospholipid metabolism</keyword>
<evidence type="ECO:0000256" key="14">
    <source>
        <dbReference type="ARBA" id="ARBA00023098"/>
    </source>
</evidence>
<feature type="transmembrane region" description="Helical" evidence="19">
    <location>
        <begin position="184"/>
        <end position="205"/>
    </location>
</feature>
<dbReference type="PANTHER" id="PTHR46382">
    <property type="entry name" value="PHOSPHATIDATE CYTIDYLYLTRANSFERASE"/>
    <property type="match status" value="1"/>
</dbReference>
<keyword evidence="15 19" id="KW-0472">Membrane</keyword>
<dbReference type="EC" id="2.7.7.41" evidence="6 18"/>
<dbReference type="PANTHER" id="PTHR46382:SF1">
    <property type="entry name" value="PHOSPHATIDATE CYTIDYLYLTRANSFERASE"/>
    <property type="match status" value="1"/>
</dbReference>
<dbReference type="EMBL" id="AVCJ01000050">
    <property type="protein sequence ID" value="KFL35674.1"/>
    <property type="molecule type" value="Genomic_DNA"/>
</dbReference>
<gene>
    <name evidence="20" type="ORF">N788_08020</name>
</gene>
<keyword evidence="8" id="KW-1003">Cell membrane</keyword>
<evidence type="ECO:0000256" key="17">
    <source>
        <dbReference type="ARBA" id="ARBA00023264"/>
    </source>
</evidence>
<evidence type="ECO:0000256" key="18">
    <source>
        <dbReference type="RuleBase" id="RU003938"/>
    </source>
</evidence>
<dbReference type="PROSITE" id="PS01315">
    <property type="entry name" value="CDS"/>
    <property type="match status" value="1"/>
</dbReference>
<evidence type="ECO:0000256" key="4">
    <source>
        <dbReference type="ARBA" id="ARBA00005189"/>
    </source>
</evidence>
<feature type="transmembrane region" description="Helical" evidence="19">
    <location>
        <begin position="7"/>
        <end position="24"/>
    </location>
</feature>
<feature type="transmembrane region" description="Helical" evidence="19">
    <location>
        <begin position="115"/>
        <end position="134"/>
    </location>
</feature>
<evidence type="ECO:0000256" key="8">
    <source>
        <dbReference type="ARBA" id="ARBA00022475"/>
    </source>
</evidence>
<feature type="transmembrane region" description="Helical" evidence="19">
    <location>
        <begin position="57"/>
        <end position="75"/>
    </location>
</feature>